<accession>A0A7K0CE95</accession>
<dbReference type="InterPro" id="IPR043129">
    <property type="entry name" value="ATPase_NBD"/>
</dbReference>
<dbReference type="PANTHER" id="PTHR42749:SF1">
    <property type="entry name" value="CELL SHAPE-DETERMINING PROTEIN MREB"/>
    <property type="match status" value="1"/>
</dbReference>
<dbReference type="AlphaFoldDB" id="A0A7K0CE95"/>
<reference evidence="1 2" key="1">
    <citation type="submission" date="2019-10" db="EMBL/GenBank/DDBJ databases">
        <title>Streptomyces smaragdinus sp. nov. and Streptomyces fabii sp. nov., isolated from the gut of fungus growing-termite Macrotermes natalensis.</title>
        <authorList>
            <person name="Schwitalla J."/>
            <person name="Benndorf R."/>
            <person name="Martin K."/>
            <person name="De Beer W."/>
            <person name="Kaster A.-K."/>
            <person name="Vollmers J."/>
            <person name="Poulsen M."/>
            <person name="Beemelmanns C."/>
        </authorList>
    </citation>
    <scope>NUCLEOTIDE SEQUENCE [LARGE SCALE GENOMIC DNA]</scope>
    <source>
        <strain evidence="1 2">RB5</strain>
    </source>
</reference>
<keyword evidence="2" id="KW-1185">Reference proteome</keyword>
<dbReference type="SUPFAM" id="SSF53067">
    <property type="entry name" value="Actin-like ATPase domain"/>
    <property type="match status" value="1"/>
</dbReference>
<organism evidence="1 2">
    <name type="scientific">Streptomyces smaragdinus</name>
    <dbReference type="NCBI Taxonomy" id="2585196"/>
    <lineage>
        <taxon>Bacteria</taxon>
        <taxon>Bacillati</taxon>
        <taxon>Actinomycetota</taxon>
        <taxon>Actinomycetes</taxon>
        <taxon>Kitasatosporales</taxon>
        <taxon>Streptomycetaceae</taxon>
        <taxon>Streptomyces</taxon>
    </lineage>
</organism>
<comment type="caution">
    <text evidence="1">The sequence shown here is derived from an EMBL/GenBank/DDBJ whole genome shotgun (WGS) entry which is preliminary data.</text>
</comment>
<protein>
    <recommendedName>
        <fullName evidence="3">Rod shape-determining protein MreB</fullName>
    </recommendedName>
</protein>
<proteinExistence type="predicted"/>
<sequence length="253" mass="26016">MNHRPWPRCPHCRGLALDLGSVRTRAWLSDPDLIVDVPTADGAARPVRRGAIVDPAGCARLLRRLLGDRLTGAARPLAIVTAPVLDGIAYRAAARTALAALRPHSVLTVPRARGIAVAAEAEPAGPLLVVDAGAQFTEVVLLCDGAVTDARRTAVGTADLESPAEPLAEAVASMVTAMLRQDRTPLTATALRRGALLAGGGALDPRFAHRVGALLHAPPRVVGAPHTAAVRGAAKLLRAAHLHPSAAGSAPPS</sequence>
<dbReference type="EMBL" id="WEGJ01000004">
    <property type="protein sequence ID" value="MQY11795.1"/>
    <property type="molecule type" value="Genomic_DNA"/>
</dbReference>
<evidence type="ECO:0000313" key="1">
    <source>
        <dbReference type="EMBL" id="MQY11795.1"/>
    </source>
</evidence>
<dbReference type="Proteomes" id="UP000466345">
    <property type="component" value="Unassembled WGS sequence"/>
</dbReference>
<dbReference type="Gene3D" id="3.30.420.40">
    <property type="match status" value="1"/>
</dbReference>
<dbReference type="RefSeq" id="WP_323377402.1">
    <property type="nucleotide sequence ID" value="NZ_WEGJ01000004.1"/>
</dbReference>
<dbReference type="PANTHER" id="PTHR42749">
    <property type="entry name" value="CELL SHAPE-DETERMINING PROTEIN MREB"/>
    <property type="match status" value="1"/>
</dbReference>
<name>A0A7K0CE95_9ACTN</name>
<evidence type="ECO:0008006" key="3">
    <source>
        <dbReference type="Google" id="ProtNLM"/>
    </source>
</evidence>
<evidence type="ECO:0000313" key="2">
    <source>
        <dbReference type="Proteomes" id="UP000466345"/>
    </source>
</evidence>
<gene>
    <name evidence="1" type="ORF">SRB5_19140</name>
</gene>